<keyword evidence="2" id="KW-0012">Acyltransferase</keyword>
<dbReference type="InterPro" id="IPR050832">
    <property type="entry name" value="Bact_Acetyltransf"/>
</dbReference>
<evidence type="ECO:0000256" key="2">
    <source>
        <dbReference type="ARBA" id="ARBA00023315"/>
    </source>
</evidence>
<dbReference type="PANTHER" id="PTHR43877:SF2">
    <property type="entry name" value="AMINOALKYLPHOSPHONATE N-ACETYLTRANSFERASE-RELATED"/>
    <property type="match status" value="1"/>
</dbReference>
<dbReference type="Proteomes" id="UP001241072">
    <property type="component" value="Unassembled WGS sequence"/>
</dbReference>
<evidence type="ECO:0000313" key="5">
    <source>
        <dbReference type="Proteomes" id="UP001241072"/>
    </source>
</evidence>
<dbReference type="SUPFAM" id="SSF55729">
    <property type="entry name" value="Acyl-CoA N-acyltransferases (Nat)"/>
    <property type="match status" value="1"/>
</dbReference>
<accession>A0ABT9BMN3</accession>
<dbReference type="InterPro" id="IPR000182">
    <property type="entry name" value="GNAT_dom"/>
</dbReference>
<evidence type="ECO:0000256" key="1">
    <source>
        <dbReference type="ARBA" id="ARBA00022679"/>
    </source>
</evidence>
<comment type="caution">
    <text evidence="4">The sequence shown here is derived from an EMBL/GenBank/DDBJ whole genome shotgun (WGS) entry which is preliminary data.</text>
</comment>
<dbReference type="CDD" id="cd04301">
    <property type="entry name" value="NAT_SF"/>
    <property type="match status" value="1"/>
</dbReference>
<name>A0ABT9BMN3_9MICO</name>
<proteinExistence type="predicted"/>
<organism evidence="4 5">
    <name type="scientific">Antiquaquibacter soli</name>
    <dbReference type="NCBI Taxonomy" id="3064523"/>
    <lineage>
        <taxon>Bacteria</taxon>
        <taxon>Bacillati</taxon>
        <taxon>Actinomycetota</taxon>
        <taxon>Actinomycetes</taxon>
        <taxon>Micrococcales</taxon>
        <taxon>Microbacteriaceae</taxon>
        <taxon>Antiquaquibacter</taxon>
    </lineage>
</organism>
<feature type="domain" description="N-acetyltransferase" evidence="3">
    <location>
        <begin position="1"/>
        <end position="145"/>
    </location>
</feature>
<dbReference type="EMBL" id="JAUQUB010000001">
    <property type="protein sequence ID" value="MDO7882291.1"/>
    <property type="molecule type" value="Genomic_DNA"/>
</dbReference>
<dbReference type="RefSeq" id="WP_305002670.1">
    <property type="nucleotide sequence ID" value="NZ_JAUQUB010000001.1"/>
</dbReference>
<dbReference type="Pfam" id="PF00583">
    <property type="entry name" value="Acetyltransf_1"/>
    <property type="match status" value="1"/>
</dbReference>
<reference evidence="4 5" key="1">
    <citation type="submission" date="2023-07" db="EMBL/GenBank/DDBJ databases">
        <title>Protaetiibacter sp. nov WY-16 isolated from soil.</title>
        <authorList>
            <person name="Liu B."/>
            <person name="Wan Y."/>
        </authorList>
    </citation>
    <scope>NUCLEOTIDE SEQUENCE [LARGE SCALE GENOMIC DNA]</scope>
    <source>
        <strain evidence="4 5">WY-16</strain>
    </source>
</reference>
<keyword evidence="1" id="KW-0808">Transferase</keyword>
<dbReference type="InterPro" id="IPR016181">
    <property type="entry name" value="Acyl_CoA_acyltransferase"/>
</dbReference>
<evidence type="ECO:0000259" key="3">
    <source>
        <dbReference type="PROSITE" id="PS51186"/>
    </source>
</evidence>
<evidence type="ECO:0000313" key="4">
    <source>
        <dbReference type="EMBL" id="MDO7882291.1"/>
    </source>
</evidence>
<sequence>MIRAIEAGDRDAWGPLFRAYGAFYETEFSDELLDRVWALLTTSGSGIDALVAEQDGEVVGFAHYRSHPDTFTGGRDWFLDDLYVDPDARGAGHATDLIQHLSALAREHSPAGTLRWITAADNARAQRVYDRLATKTTWVTYEVRL</sequence>
<gene>
    <name evidence="4" type="ORF">Q5716_08650</name>
</gene>
<dbReference type="PROSITE" id="PS51186">
    <property type="entry name" value="GNAT"/>
    <property type="match status" value="1"/>
</dbReference>
<keyword evidence="5" id="KW-1185">Reference proteome</keyword>
<protein>
    <submittedName>
        <fullName evidence="4">GNAT family N-acetyltransferase</fullName>
    </submittedName>
</protein>
<dbReference type="PANTHER" id="PTHR43877">
    <property type="entry name" value="AMINOALKYLPHOSPHONATE N-ACETYLTRANSFERASE-RELATED-RELATED"/>
    <property type="match status" value="1"/>
</dbReference>
<dbReference type="Gene3D" id="3.40.630.30">
    <property type="match status" value="1"/>
</dbReference>